<gene>
    <name evidence="4" type="ORF">BJ322DRAFT_1112758</name>
</gene>
<keyword evidence="1" id="KW-0067">ATP-binding</keyword>
<dbReference type="SUPFAM" id="SSF56112">
    <property type="entry name" value="Protein kinase-like (PK-like)"/>
    <property type="match status" value="1"/>
</dbReference>
<accession>A0A9P6H6J4</accession>
<evidence type="ECO:0000313" key="5">
    <source>
        <dbReference type="Proteomes" id="UP000736335"/>
    </source>
</evidence>
<dbReference type="InterPro" id="IPR052396">
    <property type="entry name" value="Meiotic_Drive_Suppr_Kinase"/>
</dbReference>
<dbReference type="Gene3D" id="1.10.510.10">
    <property type="entry name" value="Transferase(Phosphotransferase) domain 1"/>
    <property type="match status" value="1"/>
</dbReference>
<evidence type="ECO:0000256" key="1">
    <source>
        <dbReference type="PROSITE-ProRule" id="PRU10141"/>
    </source>
</evidence>
<evidence type="ECO:0000313" key="4">
    <source>
        <dbReference type="EMBL" id="KAF9780080.1"/>
    </source>
</evidence>
<dbReference type="InterPro" id="IPR011009">
    <property type="entry name" value="Kinase-like_dom_sf"/>
</dbReference>
<dbReference type="PANTHER" id="PTHR37171:SF1">
    <property type="entry name" value="SERINE_THREONINE-PROTEIN KINASE YRZF-RELATED"/>
    <property type="match status" value="1"/>
</dbReference>
<keyword evidence="1" id="KW-0547">Nucleotide-binding</keyword>
<keyword evidence="5" id="KW-1185">Reference proteome</keyword>
<dbReference type="PROSITE" id="PS50011">
    <property type="entry name" value="PROTEIN_KINASE_DOM"/>
    <property type="match status" value="1"/>
</dbReference>
<dbReference type="EMBL" id="WIUZ02000017">
    <property type="protein sequence ID" value="KAF9780080.1"/>
    <property type="molecule type" value="Genomic_DNA"/>
</dbReference>
<feature type="region of interest" description="Disordered" evidence="2">
    <location>
        <begin position="76"/>
        <end position="97"/>
    </location>
</feature>
<reference evidence="4" key="2">
    <citation type="submission" date="2020-11" db="EMBL/GenBank/DDBJ databases">
        <authorList>
            <consortium name="DOE Joint Genome Institute"/>
            <person name="Kuo A."/>
            <person name="Miyauchi S."/>
            <person name="Kiss E."/>
            <person name="Drula E."/>
            <person name="Kohler A."/>
            <person name="Sanchez-Garcia M."/>
            <person name="Andreopoulos B."/>
            <person name="Barry K.W."/>
            <person name="Bonito G."/>
            <person name="Buee M."/>
            <person name="Carver A."/>
            <person name="Chen C."/>
            <person name="Cichocki N."/>
            <person name="Clum A."/>
            <person name="Culley D."/>
            <person name="Crous P.W."/>
            <person name="Fauchery L."/>
            <person name="Girlanda M."/>
            <person name="Hayes R."/>
            <person name="Keri Z."/>
            <person name="Labutti K."/>
            <person name="Lipzen A."/>
            <person name="Lombard V."/>
            <person name="Magnuson J."/>
            <person name="Maillard F."/>
            <person name="Morin E."/>
            <person name="Murat C."/>
            <person name="Nolan M."/>
            <person name="Ohm R."/>
            <person name="Pangilinan J."/>
            <person name="Pereira M."/>
            <person name="Perotto S."/>
            <person name="Peter M."/>
            <person name="Riley R."/>
            <person name="Sitrit Y."/>
            <person name="Stielow B."/>
            <person name="Szollosi G."/>
            <person name="Zifcakova L."/>
            <person name="Stursova M."/>
            <person name="Spatafora J.W."/>
            <person name="Tedersoo L."/>
            <person name="Vaario L.-M."/>
            <person name="Yamada A."/>
            <person name="Yan M."/>
            <person name="Wang P."/>
            <person name="Xu J."/>
            <person name="Bruns T."/>
            <person name="Baldrian P."/>
            <person name="Vilgalys R."/>
            <person name="Henrissat B."/>
            <person name="Grigoriev I.V."/>
            <person name="Hibbett D."/>
            <person name="Nagy L.G."/>
            <person name="Martin F.M."/>
        </authorList>
    </citation>
    <scope>NUCLEOTIDE SEQUENCE</scope>
    <source>
        <strain evidence="4">UH-Tt-Lm1</strain>
    </source>
</reference>
<proteinExistence type="predicted"/>
<dbReference type="PANTHER" id="PTHR37171">
    <property type="entry name" value="SERINE/THREONINE-PROTEIN KINASE YRZF-RELATED"/>
    <property type="match status" value="1"/>
</dbReference>
<sequence>MSTSPYRRLLAEIVPAVPENAVGRTKSTSDIPIAWKLDLCPKREVRRLGYDVDLMPELADGFRQFVGEVDKEVGGRWAPRFPGSPGPPAGRRSDSVENGSAMYSVQDAFRGFQLLFLAIFDDLKNRHPACSTLRARSYYLSHRSHGLDDVQLHLWSPSFPKAEIPVLQWSYEDSEVLDEGAPLVEELSRSWTPVSISRGLPSPYRPISKAMYWTSHKDGVPAYFVTSYKQTMLFRRRGSTLYATPVISAGCSTSSGLVPCIMGLIFSRCAEVGLLDYYPTPSSIPIHQYHSTVPKAAATGLIPFSTCSAASQLPCGTTHSLSLGFGDEDPHSLKNAYDLNWLTSPNRNFCAGNARSIACSSRLGFGHMGNVYRGVTDTGLEVAVKIVSGKENRAALRHEWEIYATLMGFGATGETIPFCHGFAESGGPEDGSGFSVLVLECIGDGKPAVDDFCQLPPKEREYLFHAMRDLHNLGFINRDLTSRNVVRDKRGRLRIIDLEHVRHHKCHLDGPGFGQRRESVLNCEDFSCTVVRLGVDDL</sequence>
<dbReference type="GO" id="GO:0004672">
    <property type="term" value="F:protein kinase activity"/>
    <property type="evidence" value="ECO:0007669"/>
    <property type="project" value="InterPro"/>
</dbReference>
<feature type="domain" description="Protein kinase" evidence="3">
    <location>
        <begin position="357"/>
        <end position="538"/>
    </location>
</feature>
<name>A0A9P6H6J4_9AGAM</name>
<dbReference type="InterPro" id="IPR000719">
    <property type="entry name" value="Prot_kinase_dom"/>
</dbReference>
<reference evidence="4" key="1">
    <citation type="journal article" date="2020" name="Nat. Commun.">
        <title>Large-scale genome sequencing of mycorrhizal fungi provides insights into the early evolution of symbiotic traits.</title>
        <authorList>
            <person name="Miyauchi S."/>
            <person name="Kiss E."/>
            <person name="Kuo A."/>
            <person name="Drula E."/>
            <person name="Kohler A."/>
            <person name="Sanchez-Garcia M."/>
            <person name="Morin E."/>
            <person name="Andreopoulos B."/>
            <person name="Barry K.W."/>
            <person name="Bonito G."/>
            <person name="Buee M."/>
            <person name="Carver A."/>
            <person name="Chen C."/>
            <person name="Cichocki N."/>
            <person name="Clum A."/>
            <person name="Culley D."/>
            <person name="Crous P.W."/>
            <person name="Fauchery L."/>
            <person name="Girlanda M."/>
            <person name="Hayes R.D."/>
            <person name="Keri Z."/>
            <person name="LaButti K."/>
            <person name="Lipzen A."/>
            <person name="Lombard V."/>
            <person name="Magnuson J."/>
            <person name="Maillard F."/>
            <person name="Murat C."/>
            <person name="Nolan M."/>
            <person name="Ohm R.A."/>
            <person name="Pangilinan J."/>
            <person name="Pereira M.F."/>
            <person name="Perotto S."/>
            <person name="Peter M."/>
            <person name="Pfister S."/>
            <person name="Riley R."/>
            <person name="Sitrit Y."/>
            <person name="Stielow J.B."/>
            <person name="Szollosi G."/>
            <person name="Zifcakova L."/>
            <person name="Stursova M."/>
            <person name="Spatafora J.W."/>
            <person name="Tedersoo L."/>
            <person name="Vaario L.M."/>
            <person name="Yamada A."/>
            <person name="Yan M."/>
            <person name="Wang P."/>
            <person name="Xu J."/>
            <person name="Bruns T."/>
            <person name="Baldrian P."/>
            <person name="Vilgalys R."/>
            <person name="Dunand C."/>
            <person name="Henrissat B."/>
            <person name="Grigoriev I.V."/>
            <person name="Hibbett D."/>
            <person name="Nagy L.G."/>
            <person name="Martin F.M."/>
        </authorList>
    </citation>
    <scope>NUCLEOTIDE SEQUENCE</scope>
    <source>
        <strain evidence="4">UH-Tt-Lm1</strain>
    </source>
</reference>
<dbReference type="GO" id="GO:0005524">
    <property type="term" value="F:ATP binding"/>
    <property type="evidence" value="ECO:0007669"/>
    <property type="project" value="UniProtKB-UniRule"/>
</dbReference>
<comment type="caution">
    <text evidence="4">The sequence shown here is derived from an EMBL/GenBank/DDBJ whole genome shotgun (WGS) entry which is preliminary data.</text>
</comment>
<evidence type="ECO:0000259" key="3">
    <source>
        <dbReference type="PROSITE" id="PS50011"/>
    </source>
</evidence>
<protein>
    <recommendedName>
        <fullName evidence="3">Protein kinase domain-containing protein</fullName>
    </recommendedName>
</protein>
<dbReference type="OrthoDB" id="427969at2759"/>
<dbReference type="Proteomes" id="UP000736335">
    <property type="component" value="Unassembled WGS sequence"/>
</dbReference>
<organism evidence="4 5">
    <name type="scientific">Thelephora terrestris</name>
    <dbReference type="NCBI Taxonomy" id="56493"/>
    <lineage>
        <taxon>Eukaryota</taxon>
        <taxon>Fungi</taxon>
        <taxon>Dikarya</taxon>
        <taxon>Basidiomycota</taxon>
        <taxon>Agaricomycotina</taxon>
        <taxon>Agaricomycetes</taxon>
        <taxon>Thelephorales</taxon>
        <taxon>Thelephoraceae</taxon>
        <taxon>Thelephora</taxon>
    </lineage>
</organism>
<dbReference type="InterPro" id="IPR017441">
    <property type="entry name" value="Protein_kinase_ATP_BS"/>
</dbReference>
<evidence type="ECO:0000256" key="2">
    <source>
        <dbReference type="SAM" id="MobiDB-lite"/>
    </source>
</evidence>
<dbReference type="PROSITE" id="PS00107">
    <property type="entry name" value="PROTEIN_KINASE_ATP"/>
    <property type="match status" value="1"/>
</dbReference>
<feature type="binding site" evidence="1">
    <location>
        <position position="385"/>
    </location>
    <ligand>
        <name>ATP</name>
        <dbReference type="ChEBI" id="CHEBI:30616"/>
    </ligand>
</feature>
<dbReference type="AlphaFoldDB" id="A0A9P6H6J4"/>